<dbReference type="Proteomes" id="UP000323664">
    <property type="component" value="Unassembled WGS sequence"/>
</dbReference>
<reference evidence="2 3" key="1">
    <citation type="journal article" date="2019" name="J. Ind. Microbiol. Biotechnol.">
        <title>Paenibacillus amylolyticus 27C64 has a diverse set of carbohydrate-active enzymes and complete pectin deconstruction system.</title>
        <authorList>
            <person name="Keggi C."/>
            <person name="Doran-Peterson J."/>
        </authorList>
    </citation>
    <scope>NUCLEOTIDE SEQUENCE [LARGE SCALE GENOMIC DNA]</scope>
    <source>
        <strain evidence="2 3">27C64</strain>
    </source>
</reference>
<keyword evidence="1" id="KW-0472">Membrane</keyword>
<organism evidence="2 3">
    <name type="scientific">Paenibacillus amylolyticus</name>
    <dbReference type="NCBI Taxonomy" id="1451"/>
    <lineage>
        <taxon>Bacteria</taxon>
        <taxon>Bacillati</taxon>
        <taxon>Bacillota</taxon>
        <taxon>Bacilli</taxon>
        <taxon>Bacillales</taxon>
        <taxon>Paenibacillaceae</taxon>
        <taxon>Paenibacillus</taxon>
    </lineage>
</organism>
<comment type="caution">
    <text evidence="2">The sequence shown here is derived from an EMBL/GenBank/DDBJ whole genome shotgun (WGS) entry which is preliminary data.</text>
</comment>
<dbReference type="OrthoDB" id="9823980at2"/>
<evidence type="ECO:0000256" key="1">
    <source>
        <dbReference type="SAM" id="Phobius"/>
    </source>
</evidence>
<sequence>MQNIFAETLTFTSIVAILIAIIKGVSLIKKPKIEKQILADEQKIILHITQFVILTLVCSVFVLNFLEQYTGDKISNYKSDSNAMLQILSSGLMLGFLVAYIIYLIYTLAIMNSKKHYINHSKYGKIYIIKSFDAERMLLSNFDYETEGRFQLILKKDDVFEYKILKDGKKHLKIRKRTIETNRKQK</sequence>
<keyword evidence="1" id="KW-1133">Transmembrane helix</keyword>
<protein>
    <submittedName>
        <fullName evidence="2">Uncharacterized protein</fullName>
    </submittedName>
</protein>
<dbReference type="RefSeq" id="WP_123065221.1">
    <property type="nucleotide sequence ID" value="NZ_RIAS01000008.1"/>
</dbReference>
<evidence type="ECO:0000313" key="2">
    <source>
        <dbReference type="EMBL" id="KAA8785445.1"/>
    </source>
</evidence>
<dbReference type="AlphaFoldDB" id="A0A5M9WV42"/>
<dbReference type="EMBL" id="RIAS01000008">
    <property type="protein sequence ID" value="KAA8785445.1"/>
    <property type="molecule type" value="Genomic_DNA"/>
</dbReference>
<name>A0A5M9WV42_PAEAM</name>
<accession>A0A5M9WV42</accession>
<gene>
    <name evidence="2" type="ORF">EC604_16515</name>
</gene>
<feature type="transmembrane region" description="Helical" evidence="1">
    <location>
        <begin position="44"/>
        <end position="63"/>
    </location>
</feature>
<keyword evidence="1" id="KW-0812">Transmembrane</keyword>
<feature type="transmembrane region" description="Helical" evidence="1">
    <location>
        <begin position="6"/>
        <end position="23"/>
    </location>
</feature>
<evidence type="ECO:0000313" key="3">
    <source>
        <dbReference type="Proteomes" id="UP000323664"/>
    </source>
</evidence>
<proteinExistence type="predicted"/>
<feature type="transmembrane region" description="Helical" evidence="1">
    <location>
        <begin position="83"/>
        <end position="106"/>
    </location>
</feature>